<feature type="region of interest" description="Disordered" evidence="2">
    <location>
        <begin position="989"/>
        <end position="1008"/>
    </location>
</feature>
<dbReference type="EMBL" id="FO082261">
    <property type="protein sequence ID" value="CCO20702.1"/>
    <property type="molecule type" value="Genomic_DNA"/>
</dbReference>
<feature type="compositionally biased region" description="Polar residues" evidence="2">
    <location>
        <begin position="903"/>
        <end position="914"/>
    </location>
</feature>
<organism evidence="4 5">
    <name type="scientific">Bathycoccus prasinos</name>
    <dbReference type="NCBI Taxonomy" id="41875"/>
    <lineage>
        <taxon>Eukaryota</taxon>
        <taxon>Viridiplantae</taxon>
        <taxon>Chlorophyta</taxon>
        <taxon>Mamiellophyceae</taxon>
        <taxon>Mamiellales</taxon>
        <taxon>Bathycoccaceae</taxon>
        <taxon>Bathycoccus</taxon>
    </lineage>
</organism>
<dbReference type="PROSITE" id="PS50172">
    <property type="entry name" value="BRCT"/>
    <property type="match status" value="3"/>
</dbReference>
<feature type="region of interest" description="Disordered" evidence="2">
    <location>
        <begin position="704"/>
        <end position="959"/>
    </location>
</feature>
<evidence type="ECO:0000259" key="3">
    <source>
        <dbReference type="PROSITE" id="PS50172"/>
    </source>
</evidence>
<evidence type="ECO:0000256" key="2">
    <source>
        <dbReference type="SAM" id="MobiDB-lite"/>
    </source>
</evidence>
<dbReference type="InterPro" id="IPR059215">
    <property type="entry name" value="BRCT2_TopBP1-like"/>
</dbReference>
<evidence type="ECO:0000313" key="5">
    <source>
        <dbReference type="Proteomes" id="UP000198341"/>
    </source>
</evidence>
<dbReference type="GeneID" id="19010786"/>
<feature type="compositionally biased region" description="Gly residues" evidence="2">
    <location>
        <begin position="725"/>
        <end position="735"/>
    </location>
</feature>
<feature type="compositionally biased region" description="Low complexity" evidence="2">
    <location>
        <begin position="874"/>
        <end position="896"/>
    </location>
</feature>
<dbReference type="eggNOG" id="KOG1929">
    <property type="taxonomic scope" value="Eukaryota"/>
</dbReference>
<protein>
    <recommendedName>
        <fullName evidence="3">BRCT domain-containing protein</fullName>
    </recommendedName>
</protein>
<dbReference type="PANTHER" id="PTHR13561">
    <property type="entry name" value="DNA REPLICATION REGULATOR DPB11-RELATED"/>
    <property type="match status" value="1"/>
</dbReference>
<dbReference type="KEGG" id="bpg:Bathy18g00570"/>
<feature type="compositionally biased region" description="Polar residues" evidence="2">
    <location>
        <begin position="358"/>
        <end position="369"/>
    </location>
</feature>
<feature type="compositionally biased region" description="Basic and acidic residues" evidence="2">
    <location>
        <begin position="372"/>
        <end position="388"/>
    </location>
</feature>
<feature type="compositionally biased region" description="Basic and acidic residues" evidence="2">
    <location>
        <begin position="737"/>
        <end position="749"/>
    </location>
</feature>
<feature type="region of interest" description="Disordered" evidence="2">
    <location>
        <begin position="464"/>
        <end position="484"/>
    </location>
</feature>
<dbReference type="GO" id="GO:0033314">
    <property type="term" value="P:mitotic DNA replication checkpoint signaling"/>
    <property type="evidence" value="ECO:0007669"/>
    <property type="project" value="TreeGrafter"/>
</dbReference>
<feature type="compositionally biased region" description="Low complexity" evidence="2">
    <location>
        <begin position="793"/>
        <end position="819"/>
    </location>
</feature>
<dbReference type="AlphaFoldDB" id="K8ER17"/>
<accession>K8ER17</accession>
<keyword evidence="5" id="KW-1185">Reference proteome</keyword>
<feature type="region of interest" description="Disordered" evidence="2">
    <location>
        <begin position="347"/>
        <end position="438"/>
    </location>
</feature>
<dbReference type="RefSeq" id="XP_007508211.1">
    <property type="nucleotide sequence ID" value="XM_007508149.1"/>
</dbReference>
<gene>
    <name evidence="4" type="ordered locus">Bathy18g00570</name>
</gene>
<evidence type="ECO:0000313" key="4">
    <source>
        <dbReference type="EMBL" id="CCO20702.1"/>
    </source>
</evidence>
<dbReference type="InterPro" id="IPR001357">
    <property type="entry name" value="BRCT_dom"/>
</dbReference>
<dbReference type="Proteomes" id="UP000198341">
    <property type="component" value="Chromosome 18"/>
</dbReference>
<dbReference type="GO" id="GO:0006270">
    <property type="term" value="P:DNA replication initiation"/>
    <property type="evidence" value="ECO:0007669"/>
    <property type="project" value="TreeGrafter"/>
</dbReference>
<feature type="domain" description="BRCT" evidence="3">
    <location>
        <begin position="67"/>
        <end position="162"/>
    </location>
</feature>
<dbReference type="OrthoDB" id="251770at2759"/>
<feature type="compositionally biased region" description="Polar residues" evidence="2">
    <location>
        <begin position="835"/>
        <end position="859"/>
    </location>
</feature>
<feature type="compositionally biased region" description="Acidic residues" evidence="2">
    <location>
        <begin position="750"/>
        <end position="759"/>
    </location>
</feature>
<keyword evidence="1" id="KW-0677">Repeat</keyword>
<dbReference type="Gene3D" id="3.40.50.10190">
    <property type="entry name" value="BRCT domain"/>
    <property type="match status" value="4"/>
</dbReference>
<proteinExistence type="predicted"/>
<dbReference type="SUPFAM" id="SSF52113">
    <property type="entry name" value="BRCT domain"/>
    <property type="match status" value="3"/>
</dbReference>
<feature type="domain" description="BRCT" evidence="3">
    <location>
        <begin position="601"/>
        <end position="692"/>
    </location>
</feature>
<dbReference type="SMART" id="SM00292">
    <property type="entry name" value="BRCT"/>
    <property type="match status" value="3"/>
</dbReference>
<dbReference type="CDD" id="cd17731">
    <property type="entry name" value="BRCT_TopBP1_rpt2_like"/>
    <property type="match status" value="1"/>
</dbReference>
<sequence>MKRKANKCQLSVIQLQDANTKFDVLIANTSHSPKYEIAVLRNIPIVSRVWMDACAESGELTYEYEKFPFKFFTDCVVCVTGFQWEERNGIQEMVEKNGGVFSADLEKDVVTHLIAKQTSAGEEPTGAKYRHARMWDMWVLSKKWVEDCVKRGVKLNEYEYDVKNGISNSKQTDSSLELLKKQPEVPFPTKEELTKELEEEYDEDQTPWGQHYLFSTKVYLVGFSCSNNSTSTPAAGGTAVDPNDILRPSAKNARLAHKILRAGGATVAMNPQNATHVVINDDLECQKDVDFILRTYMRPHREKCVTFEWLKKCSEEGRTMPKSKRFRVAKERFSEVIAAPTFCNDPVTTFDDDDKKTSWTNYKNDNTSPPRRIPERSPLKVIDKDKNPLRRQPAMVKKDDIETQQHAPAADDIVVRRGNDKQQSRRDNDKNNKYNTMTEQIPETRAAIGETALVNNEDEDDALLLGRNGYNSRNESSDHSSKQSQLYPLANVKLSLFEGLCIGEKEVALNLISLLGGEYLRGSSTSTLASSDFIICPALPSMSEKKKLQALASDIASAARENPDAIFSARFVAPHFLEGVSLEGKIFKPSESMAYQPYMDHDGKFLSMKGVVLSPSSYTEREKSAIRMLSLICGCECTENLKKGKNTHVVVSKAEGSKYKAGVNWNKKVVTKEWLEECARKGHKVDESRFAPPLPGAMLEETQGEETLNDDATADAKKRSDPSIEGGGGGSGSGGEKTVEKTAEKKIAYAEEEEEEEDIAPPMGAPMDEEDYFQKLPPPPPVVVAHQHQALPTSAMKTPSATTKTTTHSTATTQTTNKKSSLEHVKTHSRFQRTPGPSSTAKKTPNGVSSQHTNGNNKNVAAIPIQKITIATAKKSTPSKQQPSQQQQQQLKSSGSVEVKRNPPSQHRSPTQLSIDGKRKLPLTSTTTQKKKQNSEKSMLLSPMFDGEDGDGNVNNSANPLPMNLFNNNNEAATTRNANLNMLMMKSPSPAKNKNNNTNEETDGGFDDNSDVALPDFKVGGIGATLPNTLNIALGSARKNFNGAGENPSSTLNMETQVGYGNTASLHAHHQTSSKLEALRSRRLNTRSGGGTNKNSGGALKNLIGGRPSSPLANAATDNIDNKDEWMK</sequence>
<feature type="compositionally biased region" description="Basic and acidic residues" evidence="2">
    <location>
        <begin position="413"/>
        <end position="432"/>
    </location>
</feature>
<feature type="domain" description="BRCT" evidence="3">
    <location>
        <begin position="255"/>
        <end position="327"/>
    </location>
</feature>
<feature type="compositionally biased region" description="Acidic residues" evidence="2">
    <location>
        <begin position="704"/>
        <end position="713"/>
    </location>
</feature>
<dbReference type="GO" id="GO:0007095">
    <property type="term" value="P:mitotic G2 DNA damage checkpoint signaling"/>
    <property type="evidence" value="ECO:0007669"/>
    <property type="project" value="TreeGrafter"/>
</dbReference>
<evidence type="ECO:0000256" key="1">
    <source>
        <dbReference type="ARBA" id="ARBA00022737"/>
    </source>
</evidence>
<reference evidence="4 5" key="1">
    <citation type="submission" date="2011-10" db="EMBL/GenBank/DDBJ databases">
        <authorList>
            <person name="Genoscope - CEA"/>
        </authorList>
    </citation>
    <scope>NUCLEOTIDE SEQUENCE [LARGE SCALE GENOMIC DNA]</scope>
    <source>
        <strain evidence="4 5">RCC 1105</strain>
    </source>
</reference>
<dbReference type="Pfam" id="PF12738">
    <property type="entry name" value="PTCB-BRCT"/>
    <property type="match status" value="2"/>
</dbReference>
<dbReference type="InterPro" id="IPR036420">
    <property type="entry name" value="BRCT_dom_sf"/>
</dbReference>
<dbReference type="PANTHER" id="PTHR13561:SF20">
    <property type="entry name" value="DNA TOPOISOMERASE 2-BINDING PROTEIN 1"/>
    <property type="match status" value="1"/>
</dbReference>
<feature type="region of interest" description="Disordered" evidence="2">
    <location>
        <begin position="1085"/>
        <end position="1128"/>
    </location>
</feature>
<dbReference type="STRING" id="41875.K8ER17"/>
<name>K8ER17_9CHLO</name>